<evidence type="ECO:0000256" key="9">
    <source>
        <dbReference type="ARBA" id="ARBA00049157"/>
    </source>
</evidence>
<comment type="function">
    <text evidence="10">Catalyzes the transfer of a ribosyl phosphate group from 5-phosphoribose 1-diphosphate to orotate, leading to the formation of orotidine monophosphate (OMP).</text>
</comment>
<evidence type="ECO:0000256" key="2">
    <source>
        <dbReference type="ARBA" id="ARBA00004889"/>
    </source>
</evidence>
<evidence type="ECO:0000256" key="10">
    <source>
        <dbReference type="HAMAP-Rule" id="MF_01208"/>
    </source>
</evidence>
<comment type="cofactor">
    <cofactor evidence="10">
        <name>Mg(2+)</name>
        <dbReference type="ChEBI" id="CHEBI:18420"/>
    </cofactor>
</comment>
<dbReference type="GO" id="GO:0044205">
    <property type="term" value="P:'de novo' UMP biosynthetic process"/>
    <property type="evidence" value="ECO:0007669"/>
    <property type="project" value="UniProtKB-UniRule"/>
</dbReference>
<keyword evidence="6" id="KW-0210">Decarboxylase</keyword>
<feature type="binding site" evidence="10">
    <location>
        <position position="451"/>
    </location>
    <ligand>
        <name>orotate</name>
        <dbReference type="ChEBI" id="CHEBI:30839"/>
    </ligand>
</feature>
<gene>
    <name evidence="12" type="primary">pyrF</name>
    <name evidence="10" type="synonym">pyrE</name>
    <name evidence="12" type="ORF">F4Y42_13585</name>
</gene>
<dbReference type="InterPro" id="IPR004467">
    <property type="entry name" value="Or_phspho_trans_dom"/>
</dbReference>
<protein>
    <recommendedName>
        <fullName evidence="10">Orotate phosphoribosyltransferase</fullName>
        <shortName evidence="10">OPRT</shortName>
        <shortName evidence="10">OPRTase</shortName>
        <ecNumber evidence="10">2.4.2.10</ecNumber>
    </recommendedName>
</protein>
<dbReference type="EMBL" id="VXRG01000111">
    <property type="protein sequence ID" value="MXY94467.1"/>
    <property type="molecule type" value="Genomic_DNA"/>
</dbReference>
<comment type="subunit">
    <text evidence="10">Homodimer.</text>
</comment>
<evidence type="ECO:0000313" key="12">
    <source>
        <dbReference type="EMBL" id="MXY94467.1"/>
    </source>
</evidence>
<keyword evidence="5 10" id="KW-0808">Transferase</keyword>
<dbReference type="InterPro" id="IPR018089">
    <property type="entry name" value="OMPdecase_AS"/>
</dbReference>
<evidence type="ECO:0000256" key="6">
    <source>
        <dbReference type="ARBA" id="ARBA00022793"/>
    </source>
</evidence>
<evidence type="ECO:0000256" key="3">
    <source>
        <dbReference type="ARBA" id="ARBA00008847"/>
    </source>
</evidence>
<dbReference type="PANTHER" id="PTHR43375:SF1">
    <property type="entry name" value="OROTIDINE 5'-PHOSPHATE DECARBOXYLASE"/>
    <property type="match status" value="1"/>
</dbReference>
<reference evidence="12" key="1">
    <citation type="submission" date="2019-09" db="EMBL/GenBank/DDBJ databases">
        <title>Characterisation of the sponge microbiome using genome-centric metagenomics.</title>
        <authorList>
            <person name="Engelberts J.P."/>
            <person name="Robbins S.J."/>
            <person name="De Goeij J.M."/>
            <person name="Aranda M."/>
            <person name="Bell S.C."/>
            <person name="Webster N.S."/>
        </authorList>
    </citation>
    <scope>NUCLEOTIDE SEQUENCE</scope>
    <source>
        <strain evidence="12">SB0664_bin_27</strain>
    </source>
</reference>
<comment type="pathway">
    <text evidence="1">Pyrimidine metabolism; UMP biosynthesis via de novo pathway; UMP from orotate: step 2/2.</text>
</comment>
<comment type="catalytic activity">
    <reaction evidence="10">
        <text>orotidine 5'-phosphate + diphosphate = orotate + 5-phospho-alpha-D-ribose 1-diphosphate</text>
        <dbReference type="Rhea" id="RHEA:10380"/>
        <dbReference type="ChEBI" id="CHEBI:30839"/>
        <dbReference type="ChEBI" id="CHEBI:33019"/>
        <dbReference type="ChEBI" id="CHEBI:57538"/>
        <dbReference type="ChEBI" id="CHEBI:58017"/>
        <dbReference type="EC" id="2.4.2.10"/>
    </reaction>
</comment>
<dbReference type="PROSITE" id="PS00156">
    <property type="entry name" value="OMPDECASE"/>
    <property type="match status" value="1"/>
</dbReference>
<dbReference type="Gene3D" id="3.40.50.2020">
    <property type="match status" value="1"/>
</dbReference>
<evidence type="ECO:0000259" key="11">
    <source>
        <dbReference type="SMART" id="SM00934"/>
    </source>
</evidence>
<evidence type="ECO:0000256" key="1">
    <source>
        <dbReference type="ARBA" id="ARBA00004861"/>
    </source>
</evidence>
<keyword evidence="10" id="KW-0460">Magnesium</keyword>
<comment type="similarity">
    <text evidence="10">Belongs to the purine/pyrimidine phosphoribosyltransferase family. PyrE subfamily.</text>
</comment>
<comment type="catalytic activity">
    <reaction evidence="9">
        <text>orotidine 5'-phosphate + H(+) = UMP + CO2</text>
        <dbReference type="Rhea" id="RHEA:11596"/>
        <dbReference type="ChEBI" id="CHEBI:15378"/>
        <dbReference type="ChEBI" id="CHEBI:16526"/>
        <dbReference type="ChEBI" id="CHEBI:57538"/>
        <dbReference type="ChEBI" id="CHEBI:57865"/>
        <dbReference type="EC" id="4.1.1.23"/>
    </reaction>
</comment>
<comment type="caution">
    <text evidence="10">Lacks conserved residue(s) required for the propagation of feature annotation.</text>
</comment>
<dbReference type="InterPro" id="IPR013785">
    <property type="entry name" value="Aldolase_TIM"/>
</dbReference>
<dbReference type="InterPro" id="IPR011995">
    <property type="entry name" value="OMPdecase_type-2"/>
</dbReference>
<keyword evidence="7 10" id="KW-0665">Pyrimidine biosynthesis</keyword>
<organism evidence="12">
    <name type="scientific">Caldilineaceae bacterium SB0664_bin_27</name>
    <dbReference type="NCBI Taxonomy" id="2605260"/>
    <lineage>
        <taxon>Bacteria</taxon>
        <taxon>Bacillati</taxon>
        <taxon>Chloroflexota</taxon>
        <taxon>Caldilineae</taxon>
        <taxon>Caldilineales</taxon>
        <taxon>Caldilineaceae</taxon>
    </lineage>
</organism>
<dbReference type="GO" id="GO:0006207">
    <property type="term" value="P:'de novo' pyrimidine nucleobase biosynthetic process"/>
    <property type="evidence" value="ECO:0007669"/>
    <property type="project" value="InterPro"/>
</dbReference>
<evidence type="ECO:0000256" key="4">
    <source>
        <dbReference type="ARBA" id="ARBA00022676"/>
    </source>
</evidence>
<dbReference type="EC" id="2.4.2.10" evidence="10"/>
<dbReference type="SMART" id="SM00934">
    <property type="entry name" value="OMPdecase"/>
    <property type="match status" value="1"/>
</dbReference>
<dbReference type="GO" id="GO:0004588">
    <property type="term" value="F:orotate phosphoribosyltransferase activity"/>
    <property type="evidence" value="ECO:0007669"/>
    <property type="project" value="UniProtKB-UniRule"/>
</dbReference>
<feature type="binding site" evidence="10">
    <location>
        <position position="393"/>
    </location>
    <ligand>
        <name>5-phospho-alpha-D-ribose 1-diphosphate</name>
        <dbReference type="ChEBI" id="CHEBI:58017"/>
        <note>ligand shared between dimeric partners</note>
    </ligand>
</feature>
<dbReference type="UniPathway" id="UPA00070">
    <property type="reaction ID" value="UER00119"/>
</dbReference>
<dbReference type="GO" id="GO:0000287">
    <property type="term" value="F:magnesium ion binding"/>
    <property type="evidence" value="ECO:0007669"/>
    <property type="project" value="UniProtKB-UniRule"/>
</dbReference>
<comment type="pathway">
    <text evidence="2 10">Pyrimidine metabolism; UMP biosynthesis via de novo pathway; UMP from orotate: step 1/2.</text>
</comment>
<dbReference type="HAMAP" id="MF_01208">
    <property type="entry name" value="PyrE"/>
    <property type="match status" value="1"/>
</dbReference>
<dbReference type="CDD" id="cd06223">
    <property type="entry name" value="PRTases_typeI"/>
    <property type="match status" value="1"/>
</dbReference>
<comment type="caution">
    <text evidence="12">The sequence shown here is derived from an EMBL/GenBank/DDBJ whole genome shotgun (WGS) entry which is preliminary data.</text>
</comment>
<dbReference type="Pfam" id="PF00215">
    <property type="entry name" value="OMPdecase"/>
    <property type="match status" value="1"/>
</dbReference>
<dbReference type="InterPro" id="IPR011060">
    <property type="entry name" value="RibuloseP-bd_barrel"/>
</dbReference>
<keyword evidence="8 12" id="KW-0456">Lyase</keyword>
<dbReference type="InterPro" id="IPR029057">
    <property type="entry name" value="PRTase-like"/>
</dbReference>
<dbReference type="CDD" id="cd04725">
    <property type="entry name" value="OMP_decarboxylase_like"/>
    <property type="match status" value="1"/>
</dbReference>
<evidence type="ECO:0000256" key="5">
    <source>
        <dbReference type="ARBA" id="ARBA00022679"/>
    </source>
</evidence>
<feature type="domain" description="Orotidine 5'-phosphate decarboxylase" evidence="11">
    <location>
        <begin position="17"/>
        <end position="273"/>
    </location>
</feature>
<keyword evidence="4 10" id="KW-0328">Glycosyltransferase</keyword>
<feature type="binding site" description="in other chain" evidence="10">
    <location>
        <position position="394"/>
    </location>
    <ligand>
        <name>5-phospho-alpha-D-ribose 1-diphosphate</name>
        <dbReference type="ChEBI" id="CHEBI:58017"/>
        <note>ligand shared between dimeric partners</note>
    </ligand>
</feature>
<dbReference type="SUPFAM" id="SSF53271">
    <property type="entry name" value="PRTase-like"/>
    <property type="match status" value="1"/>
</dbReference>
<dbReference type="GO" id="GO:0004590">
    <property type="term" value="F:orotidine-5'-phosphate decarboxylase activity"/>
    <property type="evidence" value="ECO:0007669"/>
    <property type="project" value="UniProtKB-UniRule"/>
</dbReference>
<dbReference type="InterPro" id="IPR001754">
    <property type="entry name" value="OMPdeCOase_dom"/>
</dbReference>
<dbReference type="PANTHER" id="PTHR43375">
    <property type="entry name" value="OROTIDINE 5'-PHOSPHATE DECARBOXYLASE"/>
    <property type="match status" value="1"/>
</dbReference>
<dbReference type="NCBIfam" id="TIGR00336">
    <property type="entry name" value="pyrE"/>
    <property type="match status" value="1"/>
</dbReference>
<dbReference type="NCBIfam" id="TIGR02127">
    <property type="entry name" value="pyrF_sub2"/>
    <property type="match status" value="1"/>
</dbReference>
<name>A0A6B0YV36_9CHLR</name>
<feature type="binding site" evidence="10">
    <location>
        <position position="397"/>
    </location>
    <ligand>
        <name>5-phospho-alpha-D-ribose 1-diphosphate</name>
        <dbReference type="ChEBI" id="CHEBI:58017"/>
        <note>ligand shared between dimeric partners</note>
    </ligand>
</feature>
<feature type="binding site" evidence="10">
    <location>
        <position position="399"/>
    </location>
    <ligand>
        <name>5-phospho-alpha-D-ribose 1-diphosphate</name>
        <dbReference type="ChEBI" id="CHEBI:58017"/>
        <note>ligand shared between dimeric partners</note>
    </ligand>
</feature>
<dbReference type="InterPro" id="IPR000836">
    <property type="entry name" value="PRTase_dom"/>
</dbReference>
<dbReference type="AlphaFoldDB" id="A0A6B0YV36"/>
<proteinExistence type="inferred from homology"/>
<comment type="similarity">
    <text evidence="3">Belongs to the OMP decarboxylase family. Type 2 subfamily.</text>
</comment>
<sequence>MSFYAKLEAAAHRNNTLLCVGLDPTPEACPARFLAAANDQKVGPESSIEKTCQALLAWNKAVIELTSDLVCCYKPNIAFYEALGQAGMTLLRATIAAVPQHIPVLLDAKRGDIGSTAAAYARACFDELGADAVTLSPYLGKDSITPFAAYEGKGLFVLCHTSNPSAGAFQRLTADNGQKHDGSDLLFLRVAEEAVSWSPAVGLVVGATYPEALADVRAVAPDAWLLAPGIGAQGGDLDAALKAGLRTDGLGVLVAATRSVTQADDPRQAAALIREGINAARTQSLAAQDKEATDTASQVSSAPESHRGLIIGLADLGALQFGDFTLASGKRSSMYVDLRLLVSSPYLMQAAAAAYAKKLATLQCDRIAGVPYAALPIGMAVALASGVPLIYNRKESKSHGLGKDIEGLWQPGERVVIVEDVITTGGSIVSSAELFRAAGLIVEDAIVLLDRQQGGMENLQKAGIRVHSVLALGDVLDLLSETGHIPEEIRQSLGLSVSVGEDR</sequence>
<dbReference type="SUPFAM" id="SSF51366">
    <property type="entry name" value="Ribulose-phoshate binding barrel"/>
    <property type="match status" value="1"/>
</dbReference>
<feature type="binding site" description="in other chain" evidence="10">
    <location>
        <begin position="419"/>
        <end position="427"/>
    </location>
    <ligand>
        <name>5-phospho-alpha-D-ribose 1-diphosphate</name>
        <dbReference type="ChEBI" id="CHEBI:58017"/>
        <note>ligand shared between dimeric partners</note>
    </ligand>
</feature>
<feature type="binding site" evidence="10">
    <location>
        <position position="423"/>
    </location>
    <ligand>
        <name>orotate</name>
        <dbReference type="ChEBI" id="CHEBI:30839"/>
    </ligand>
</feature>
<evidence type="ECO:0000256" key="7">
    <source>
        <dbReference type="ARBA" id="ARBA00022975"/>
    </source>
</evidence>
<dbReference type="InterPro" id="IPR023031">
    <property type="entry name" value="OPRT"/>
</dbReference>
<dbReference type="Gene3D" id="3.20.20.70">
    <property type="entry name" value="Aldolase class I"/>
    <property type="match status" value="1"/>
</dbReference>
<evidence type="ECO:0000256" key="8">
    <source>
        <dbReference type="ARBA" id="ARBA00023239"/>
    </source>
</evidence>
<accession>A0A6B0YV36</accession>
<dbReference type="Pfam" id="PF00156">
    <property type="entry name" value="Pribosyltran"/>
    <property type="match status" value="1"/>
</dbReference>